<dbReference type="GeneID" id="11541184"/>
<proteinExistence type="predicted"/>
<dbReference type="Proteomes" id="UP000005433">
    <property type="component" value="Segment"/>
</dbReference>
<protein>
    <submittedName>
        <fullName evidence="1">Uncharacterized protein</fullName>
    </submittedName>
</protein>
<sequence length="59" mass="6785">MRMTATQIVQEIAAYEATILECRDAFRRKSAEGYPHSAQTYLQNVPLMEAEIERLRGLL</sequence>
<dbReference type="RefSeq" id="YP_005086985.1">
    <property type="nucleotide sequence ID" value="NC_016650.1"/>
</dbReference>
<evidence type="ECO:0000313" key="2">
    <source>
        <dbReference type="Proteomes" id="UP000005433"/>
    </source>
</evidence>
<dbReference type="KEGG" id="vg:11541184"/>
<organism evidence="1 2">
    <name type="scientific">Rhodococcus phage RGL3</name>
    <dbReference type="NCBI Taxonomy" id="2922221"/>
    <lineage>
        <taxon>Viruses</taxon>
        <taxon>Duplodnaviria</taxon>
        <taxon>Heunggongvirae</taxon>
        <taxon>Uroviricota</taxon>
        <taxon>Caudoviricetes</taxon>
        <taxon>Rerduovirus</taxon>
        <taxon>Rerduovirus RGL3</taxon>
    </lineage>
</organism>
<dbReference type="EMBL" id="JN116826">
    <property type="protein sequence ID" value="AEV52107.1"/>
    <property type="molecule type" value="Genomic_DNA"/>
</dbReference>
<reference evidence="1 2" key="1">
    <citation type="journal article" date="2013" name="Arch. Virol.">
        <title>Characterization and whole genome sequences of the Rhodococcus bacteriophages RGL3 and RER2.</title>
        <authorList>
            <person name="Petrovski S."/>
            <person name="Seviour R.J."/>
            <person name="Tillett D."/>
        </authorList>
    </citation>
    <scope>NUCLEOTIDE SEQUENCE [LARGE SCALE GENOMIC DNA]</scope>
</reference>
<accession>G9FHL9</accession>
<evidence type="ECO:0000313" key="1">
    <source>
        <dbReference type="EMBL" id="AEV52107.1"/>
    </source>
</evidence>
<keyword evidence="2" id="KW-1185">Reference proteome</keyword>
<name>G9FHL9_9CAUD</name>